<proteinExistence type="predicted"/>
<evidence type="ECO:0000313" key="1">
    <source>
        <dbReference type="EMBL" id="KRW98457.1"/>
    </source>
</evidence>
<protein>
    <submittedName>
        <fullName evidence="1">Uncharacterized protein</fullName>
    </submittedName>
</protein>
<comment type="caution">
    <text evidence="1">The sequence shown here is derived from an EMBL/GenBank/DDBJ whole genome shotgun (WGS) entry which is preliminary data.</text>
</comment>
<dbReference type="EMBL" id="LDAU01000243">
    <property type="protein sequence ID" value="KRW98457.1"/>
    <property type="molecule type" value="Genomic_DNA"/>
</dbReference>
<dbReference type="Proteomes" id="UP000054937">
    <property type="component" value="Unassembled WGS sequence"/>
</dbReference>
<evidence type="ECO:0000313" key="2">
    <source>
        <dbReference type="Proteomes" id="UP000054937"/>
    </source>
</evidence>
<accession>A0A0V0Q8A1</accession>
<sequence length="346" mass="41643">MLVKKNVSLQKMKYLGNNLYDISQNIRQKNNILYGYTIQNFKKQGFFQIWYIFRKPREIRIYQVPDLKLLKIIKAKAKIRQYIFHELFPLIAELHITSKVKAIRVYDPYYDKFSTYIKLTDKILSNNNQNKQVINDLQLLCFFSPFPGFAKIILRQNRDLLIFQIPYIRGQCERLQLEEEFDQYQNGIINAIHLKYLFRQQIMIIQANQKLYLYDAITLKNIRIIESLNINPYEKIQIHQIGINSIIIQNIKQQIFAQNDNTISESIVIRHITESHKTEYLGIIQNFKEINFIMESYLDNKIYIVGYLNQHRRRRRIRRIGLDYDHLLDIQSIVAFNTPLRYFTVF</sequence>
<dbReference type="InParanoid" id="A0A0V0Q8A1"/>
<gene>
    <name evidence="1" type="ORF">PPERSA_03288</name>
</gene>
<reference evidence="1 2" key="1">
    <citation type="journal article" date="2015" name="Sci. Rep.">
        <title>Genome of the facultative scuticociliatosis pathogen Pseudocohnilembus persalinus provides insight into its virulence through horizontal gene transfer.</title>
        <authorList>
            <person name="Xiong J."/>
            <person name="Wang G."/>
            <person name="Cheng J."/>
            <person name="Tian M."/>
            <person name="Pan X."/>
            <person name="Warren A."/>
            <person name="Jiang C."/>
            <person name="Yuan D."/>
            <person name="Miao W."/>
        </authorList>
    </citation>
    <scope>NUCLEOTIDE SEQUENCE [LARGE SCALE GENOMIC DNA]</scope>
    <source>
        <strain evidence="1">36N120E</strain>
    </source>
</reference>
<name>A0A0V0Q8A1_PSEPJ</name>
<organism evidence="1 2">
    <name type="scientific">Pseudocohnilembus persalinus</name>
    <name type="common">Ciliate</name>
    <dbReference type="NCBI Taxonomy" id="266149"/>
    <lineage>
        <taxon>Eukaryota</taxon>
        <taxon>Sar</taxon>
        <taxon>Alveolata</taxon>
        <taxon>Ciliophora</taxon>
        <taxon>Intramacronucleata</taxon>
        <taxon>Oligohymenophorea</taxon>
        <taxon>Scuticociliatia</taxon>
        <taxon>Philasterida</taxon>
        <taxon>Pseudocohnilembidae</taxon>
        <taxon>Pseudocohnilembus</taxon>
    </lineage>
</organism>
<dbReference type="AlphaFoldDB" id="A0A0V0Q8A1"/>
<keyword evidence="2" id="KW-1185">Reference proteome</keyword>